<reference evidence="2" key="1">
    <citation type="journal article" date="2019" name="Int. J. Syst. Evol. Microbiol.">
        <title>The Global Catalogue of Microorganisms (GCM) 10K type strain sequencing project: providing services to taxonomists for standard genome sequencing and annotation.</title>
        <authorList>
            <consortium name="The Broad Institute Genomics Platform"/>
            <consortium name="The Broad Institute Genome Sequencing Center for Infectious Disease"/>
            <person name="Wu L."/>
            <person name="Ma J."/>
        </authorList>
    </citation>
    <scope>NUCLEOTIDE SEQUENCE [LARGE SCALE GENOMIC DNA]</scope>
    <source>
        <strain evidence="2">CECT 7649</strain>
    </source>
</reference>
<gene>
    <name evidence="1" type="ORF">ACFQSB_03480</name>
</gene>
<keyword evidence="2" id="KW-1185">Reference proteome</keyword>
<dbReference type="Proteomes" id="UP001596496">
    <property type="component" value="Unassembled WGS sequence"/>
</dbReference>
<proteinExistence type="predicted"/>
<accession>A0ABW2NZG3</accession>
<dbReference type="EMBL" id="JBHTCG010000002">
    <property type="protein sequence ID" value="MFC7381255.1"/>
    <property type="molecule type" value="Genomic_DNA"/>
</dbReference>
<name>A0ABW2NZG3_9ACTN</name>
<evidence type="ECO:0000313" key="2">
    <source>
        <dbReference type="Proteomes" id="UP001596496"/>
    </source>
</evidence>
<evidence type="ECO:0000313" key="1">
    <source>
        <dbReference type="EMBL" id="MFC7381255.1"/>
    </source>
</evidence>
<sequence>MASRLTPATPRPIRERVQIDVRRLAVRLRPAGVGRAGDGE</sequence>
<dbReference type="RefSeq" id="WP_354850873.1">
    <property type="nucleotide sequence ID" value="NZ_JBHTCG010000002.1"/>
</dbReference>
<organism evidence="1 2">
    <name type="scientific">Sphaerisporangium rhizosphaerae</name>
    <dbReference type="NCBI Taxonomy" id="2269375"/>
    <lineage>
        <taxon>Bacteria</taxon>
        <taxon>Bacillati</taxon>
        <taxon>Actinomycetota</taxon>
        <taxon>Actinomycetes</taxon>
        <taxon>Streptosporangiales</taxon>
        <taxon>Streptosporangiaceae</taxon>
        <taxon>Sphaerisporangium</taxon>
    </lineage>
</organism>
<protein>
    <submittedName>
        <fullName evidence="1">Uncharacterized protein</fullName>
    </submittedName>
</protein>
<comment type="caution">
    <text evidence="1">The sequence shown here is derived from an EMBL/GenBank/DDBJ whole genome shotgun (WGS) entry which is preliminary data.</text>
</comment>